<protein>
    <submittedName>
        <fullName evidence="7">Methyl-accepting chemotaxis protein</fullName>
    </submittedName>
</protein>
<dbReference type="GO" id="GO:0007165">
    <property type="term" value="P:signal transduction"/>
    <property type="evidence" value="ECO:0007669"/>
    <property type="project" value="UniProtKB-KW"/>
</dbReference>
<sequence length="649" mass="67331">MRIQVATIVGVALVSLVVIGAVHVDGRRQQDLMLAELDAAVDFADHMQTLEIDLSQMRLAEKTFLAQLDASQVRRHVEIRQRVAASLAGMEADVGSGRRRDLAPAIATIAAGVKAYYATFDQLVAARTRLGLDPDSGLEGELRRNAHDIEAAAAGLDDPRAEALLLQMRRQEKDYMLRHDGKYVDDFKARAKAFRSLTATLDMPATVRAGIERAATTYEAGFLAWVDGDRAIAAAEKSMMQVHGELLPVIDAAEKSVARQAEVAKAEAAARTAATERLMLIVFGAVAVLLAGLSLMIGRAIAGPIGAMTGAMDRLAGGDLDVVVPGGDKTNEIGHMAKAVAVFRDNARERRRLEAERAGEVSRAAAERRRVMMELADTFERQVGGVVATVSEAASQLETAAQTLAGSADAASAQSIAVAGASEEATANVQSVAASTEELATTVREVGRQVETSASIAGQAMTEASEATTRVHGLSGAAERIGSIVQLIAEIAGKTNLLALNATIEAARAGDAGRGFAVVAAEVKGLADQTAKATAQIGTQVEAIQTSTGEAAAAIAGIGRTIETMNAIAGTIAAAVEEQSAATREIATNLSQAARGASDVSVNIEGVSAATAGSSAASAQVLSSARDLTHQAETLRSAVGRFLSDVRAA</sequence>
<name>A0A4Q9VRX2_9HYPH</name>
<keyword evidence="4" id="KW-0472">Membrane</keyword>
<dbReference type="AlphaFoldDB" id="A0A4Q9VRX2"/>
<dbReference type="GO" id="GO:0016020">
    <property type="term" value="C:membrane"/>
    <property type="evidence" value="ECO:0007669"/>
    <property type="project" value="InterPro"/>
</dbReference>
<dbReference type="OrthoDB" id="3289104at2"/>
<dbReference type="Pfam" id="PF00015">
    <property type="entry name" value="MCPsignal"/>
    <property type="match status" value="1"/>
</dbReference>
<dbReference type="EMBL" id="SJFN01000010">
    <property type="protein sequence ID" value="TBW38687.1"/>
    <property type="molecule type" value="Genomic_DNA"/>
</dbReference>
<evidence type="ECO:0000259" key="6">
    <source>
        <dbReference type="PROSITE" id="PS50885"/>
    </source>
</evidence>
<dbReference type="Pfam" id="PF00672">
    <property type="entry name" value="HAMP"/>
    <property type="match status" value="1"/>
</dbReference>
<keyword evidence="1 3" id="KW-0807">Transducer</keyword>
<organism evidence="7 8">
    <name type="scientific">Siculibacillus lacustris</name>
    <dbReference type="NCBI Taxonomy" id="1549641"/>
    <lineage>
        <taxon>Bacteria</taxon>
        <taxon>Pseudomonadati</taxon>
        <taxon>Pseudomonadota</taxon>
        <taxon>Alphaproteobacteria</taxon>
        <taxon>Hyphomicrobiales</taxon>
        <taxon>Ancalomicrobiaceae</taxon>
        <taxon>Siculibacillus</taxon>
    </lineage>
</organism>
<dbReference type="PROSITE" id="PS50111">
    <property type="entry name" value="CHEMOTAXIS_TRANSDUC_2"/>
    <property type="match status" value="1"/>
</dbReference>
<comment type="similarity">
    <text evidence="2">Belongs to the methyl-accepting chemotaxis (MCP) protein family.</text>
</comment>
<dbReference type="PANTHER" id="PTHR32089">
    <property type="entry name" value="METHYL-ACCEPTING CHEMOTAXIS PROTEIN MCPB"/>
    <property type="match status" value="1"/>
</dbReference>
<feature type="transmembrane region" description="Helical" evidence="4">
    <location>
        <begin position="278"/>
        <end position="298"/>
    </location>
</feature>
<keyword evidence="8" id="KW-1185">Reference proteome</keyword>
<dbReference type="Gene3D" id="1.10.287.950">
    <property type="entry name" value="Methyl-accepting chemotaxis protein"/>
    <property type="match status" value="1"/>
</dbReference>
<feature type="domain" description="Methyl-accepting transducer" evidence="5">
    <location>
        <begin position="393"/>
        <end position="629"/>
    </location>
</feature>
<evidence type="ECO:0000256" key="1">
    <source>
        <dbReference type="ARBA" id="ARBA00023224"/>
    </source>
</evidence>
<dbReference type="CDD" id="cd06225">
    <property type="entry name" value="HAMP"/>
    <property type="match status" value="1"/>
</dbReference>
<keyword evidence="4" id="KW-0812">Transmembrane</keyword>
<dbReference type="PANTHER" id="PTHR32089:SF112">
    <property type="entry name" value="LYSOZYME-LIKE PROTEIN-RELATED"/>
    <property type="match status" value="1"/>
</dbReference>
<evidence type="ECO:0000256" key="4">
    <source>
        <dbReference type="SAM" id="Phobius"/>
    </source>
</evidence>
<evidence type="ECO:0000259" key="5">
    <source>
        <dbReference type="PROSITE" id="PS50111"/>
    </source>
</evidence>
<evidence type="ECO:0000256" key="3">
    <source>
        <dbReference type="PROSITE-ProRule" id="PRU00284"/>
    </source>
</evidence>
<dbReference type="SMART" id="SM01358">
    <property type="entry name" value="HBM"/>
    <property type="match status" value="1"/>
</dbReference>
<comment type="caution">
    <text evidence="7">The sequence shown here is derived from an EMBL/GenBank/DDBJ whole genome shotgun (WGS) entry which is preliminary data.</text>
</comment>
<dbReference type="PROSITE" id="PS50885">
    <property type="entry name" value="HAMP"/>
    <property type="match status" value="1"/>
</dbReference>
<dbReference type="InterPro" id="IPR003660">
    <property type="entry name" value="HAMP_dom"/>
</dbReference>
<dbReference type="SMART" id="SM00304">
    <property type="entry name" value="HAMP"/>
    <property type="match status" value="1"/>
</dbReference>
<dbReference type="Proteomes" id="UP000292781">
    <property type="component" value="Unassembled WGS sequence"/>
</dbReference>
<accession>A0A4Q9VRX2</accession>
<feature type="domain" description="HAMP" evidence="6">
    <location>
        <begin position="299"/>
        <end position="352"/>
    </location>
</feature>
<dbReference type="SUPFAM" id="SSF58104">
    <property type="entry name" value="Methyl-accepting chemotaxis protein (MCP) signaling domain"/>
    <property type="match status" value="1"/>
</dbReference>
<proteinExistence type="inferred from homology"/>
<gene>
    <name evidence="7" type="ORF">EYW49_08285</name>
</gene>
<evidence type="ECO:0000313" key="8">
    <source>
        <dbReference type="Proteomes" id="UP000292781"/>
    </source>
</evidence>
<evidence type="ECO:0000313" key="7">
    <source>
        <dbReference type="EMBL" id="TBW38687.1"/>
    </source>
</evidence>
<dbReference type="SMART" id="SM00283">
    <property type="entry name" value="MA"/>
    <property type="match status" value="1"/>
</dbReference>
<dbReference type="InterPro" id="IPR032255">
    <property type="entry name" value="HBM"/>
</dbReference>
<dbReference type="Gene3D" id="6.10.340.10">
    <property type="match status" value="1"/>
</dbReference>
<dbReference type="InterPro" id="IPR004089">
    <property type="entry name" value="MCPsignal_dom"/>
</dbReference>
<keyword evidence="4" id="KW-1133">Transmembrane helix</keyword>
<reference evidence="7 8" key="1">
    <citation type="submission" date="2019-02" db="EMBL/GenBank/DDBJ databases">
        <title>Siculibacillus lacustris gen. nov., sp. nov., a new rosette-forming bacterium isolated from a freshwater crater lake (Lake St. Ana, Romania).</title>
        <authorList>
            <person name="Felfoldi T."/>
            <person name="Marton Z."/>
            <person name="Szabo A."/>
            <person name="Mentes A."/>
            <person name="Boka K."/>
            <person name="Marialigeti K."/>
            <person name="Mathe I."/>
            <person name="Koncz M."/>
            <person name="Schumann P."/>
            <person name="Toth E."/>
        </authorList>
    </citation>
    <scope>NUCLEOTIDE SEQUENCE [LARGE SCALE GENOMIC DNA]</scope>
    <source>
        <strain evidence="7 8">SA-279</strain>
    </source>
</reference>
<evidence type="ECO:0000256" key="2">
    <source>
        <dbReference type="ARBA" id="ARBA00029447"/>
    </source>
</evidence>
<dbReference type="RefSeq" id="WP_131308116.1">
    <property type="nucleotide sequence ID" value="NZ_SJFN01000010.1"/>
</dbReference>